<dbReference type="Proteomes" id="UP000293623">
    <property type="component" value="Unassembled WGS sequence"/>
</dbReference>
<feature type="site" description="Interaction with substrate tRNA" evidence="10">
    <location>
        <position position="139"/>
    </location>
</feature>
<keyword evidence="8 10" id="KW-0460">Magnesium</keyword>
<evidence type="ECO:0000256" key="13">
    <source>
        <dbReference type="RuleBase" id="RU003785"/>
    </source>
</evidence>
<feature type="site" description="Interaction with substrate tRNA" evidence="10">
    <location>
        <position position="117"/>
    </location>
</feature>
<dbReference type="PANTHER" id="PTHR11088">
    <property type="entry name" value="TRNA DIMETHYLALLYLTRANSFERASE"/>
    <property type="match status" value="1"/>
</dbReference>
<dbReference type="SUPFAM" id="SSF52540">
    <property type="entry name" value="P-loop containing nucleoside triphosphate hydrolases"/>
    <property type="match status" value="1"/>
</dbReference>
<comment type="similarity">
    <text evidence="3 10 13">Belongs to the IPP transferase family.</text>
</comment>
<sequence length="319" mass="34894">MSTANSPKSRRERPPVALIAGPTASGKSDLAVRLGCALMEHGRPAAVINADSAQVYRDLRVLSARPSEEEMAGVPHRLFGAWDGAEACSAADWAARAKAEIAELHACGGVPILVGGTGLYLRTLIDGIAPVPPIAPEIREKIRAMPVNDAHAELAALDPERAAQLAPADATRIARALEVVRSTGRTLAHWQTLREGGIGGAVALHPLVLLPDRVWLYERCDRRFETMIESGAIEEVQALLARGLDPMLPVMRAIGVREIASWLRGERSRADMIAAGQQATRNYAKRQYTWFRRQPPQEWMRIESLRNDLEAQFASLFRP</sequence>
<proteinExistence type="inferred from homology"/>
<evidence type="ECO:0000256" key="6">
    <source>
        <dbReference type="ARBA" id="ARBA00022741"/>
    </source>
</evidence>
<dbReference type="InterPro" id="IPR027417">
    <property type="entry name" value="P-loop_NTPase"/>
</dbReference>
<comment type="function">
    <text evidence="2 10 12">Catalyzes the transfer of a dimethylallyl group onto the adenine at position 37 in tRNAs that read codons beginning with uridine, leading to the formation of N6-(dimethylallyl)adenosine (i(6)A).</text>
</comment>
<name>A0A4Q2KLP4_9SPHN</name>
<protein>
    <recommendedName>
        <fullName evidence="10">tRNA dimethylallyltransferase</fullName>
        <ecNumber evidence="10">2.5.1.75</ecNumber>
    </recommendedName>
    <alternativeName>
        <fullName evidence="10">Dimethylallyl diphosphate:tRNA dimethylallyltransferase</fullName>
        <shortName evidence="10">DMAPP:tRNA dimethylallyltransferase</shortName>
        <shortName evidence="10">DMATase</shortName>
    </alternativeName>
    <alternativeName>
        <fullName evidence="10">Isopentenyl-diphosphate:tRNA isopentenyltransferase</fullName>
        <shortName evidence="10">IPP transferase</shortName>
        <shortName evidence="10">IPPT</shortName>
        <shortName evidence="10">IPTase</shortName>
    </alternativeName>
</protein>
<dbReference type="Gene3D" id="1.10.20.140">
    <property type="match status" value="1"/>
</dbReference>
<keyword evidence="4 10" id="KW-0808">Transferase</keyword>
<dbReference type="RefSeq" id="WP_129523708.1">
    <property type="nucleotide sequence ID" value="NZ_SDPV01000001.1"/>
</dbReference>
<dbReference type="InterPro" id="IPR039657">
    <property type="entry name" value="Dimethylallyltransferase"/>
</dbReference>
<dbReference type="Pfam" id="PF01715">
    <property type="entry name" value="IPPT"/>
    <property type="match status" value="1"/>
</dbReference>
<keyword evidence="15" id="KW-1185">Reference proteome</keyword>
<dbReference type="Gene3D" id="3.40.50.300">
    <property type="entry name" value="P-loop containing nucleotide triphosphate hydrolases"/>
    <property type="match status" value="1"/>
</dbReference>
<evidence type="ECO:0000256" key="4">
    <source>
        <dbReference type="ARBA" id="ARBA00022679"/>
    </source>
</evidence>
<reference evidence="14 15" key="1">
    <citation type="submission" date="2019-01" db="EMBL/GenBank/DDBJ databases">
        <title>Altererythrobacter rhizovicinus sp. nov., isolated from the rhizosphere soil of Haloxylon ammodendron.</title>
        <authorList>
            <person name="Li H.-P."/>
            <person name="Gou J.-Y."/>
            <person name="Yao D."/>
            <person name="Han Q.-Q."/>
            <person name="Shao K.-Z."/>
            <person name="Zhao Q."/>
            <person name="Zhang J.-L."/>
        </authorList>
    </citation>
    <scope>NUCLEOTIDE SEQUENCE [LARGE SCALE GENOMIC DNA]</scope>
    <source>
        <strain evidence="14 15">AY-3R</strain>
    </source>
</reference>
<comment type="caution">
    <text evidence="10">Lacks conserved residue(s) required for the propagation of feature annotation.</text>
</comment>
<dbReference type="EC" id="2.5.1.75" evidence="10"/>
<feature type="binding site" evidence="10">
    <location>
        <begin position="23"/>
        <end position="28"/>
    </location>
    <ligand>
        <name>substrate</name>
    </ligand>
</feature>
<gene>
    <name evidence="10 14" type="primary">miaA</name>
    <name evidence="14" type="ORF">ETX26_05865</name>
</gene>
<evidence type="ECO:0000256" key="3">
    <source>
        <dbReference type="ARBA" id="ARBA00005842"/>
    </source>
</evidence>
<evidence type="ECO:0000256" key="10">
    <source>
        <dbReference type="HAMAP-Rule" id="MF_00185"/>
    </source>
</evidence>
<dbReference type="AlphaFoldDB" id="A0A4Q2KLP4"/>
<dbReference type="InterPro" id="IPR018022">
    <property type="entry name" value="IPT"/>
</dbReference>
<dbReference type="GO" id="GO:0052381">
    <property type="term" value="F:tRNA dimethylallyltransferase activity"/>
    <property type="evidence" value="ECO:0007669"/>
    <property type="project" value="UniProtKB-UniRule"/>
</dbReference>
<feature type="region of interest" description="Interaction with substrate tRNA" evidence="10">
    <location>
        <begin position="51"/>
        <end position="54"/>
    </location>
</feature>
<comment type="catalytic activity">
    <reaction evidence="9 10 11">
        <text>adenosine(37) in tRNA + dimethylallyl diphosphate = N(6)-dimethylallyladenosine(37) in tRNA + diphosphate</text>
        <dbReference type="Rhea" id="RHEA:26482"/>
        <dbReference type="Rhea" id="RHEA-COMP:10162"/>
        <dbReference type="Rhea" id="RHEA-COMP:10375"/>
        <dbReference type="ChEBI" id="CHEBI:33019"/>
        <dbReference type="ChEBI" id="CHEBI:57623"/>
        <dbReference type="ChEBI" id="CHEBI:74411"/>
        <dbReference type="ChEBI" id="CHEBI:74415"/>
        <dbReference type="EC" id="2.5.1.75"/>
    </reaction>
</comment>
<evidence type="ECO:0000256" key="8">
    <source>
        <dbReference type="ARBA" id="ARBA00022842"/>
    </source>
</evidence>
<keyword evidence="6 10" id="KW-0547">Nucleotide-binding</keyword>
<organism evidence="14 15">
    <name type="scientific">Pelagerythrobacter rhizovicinus</name>
    <dbReference type="NCBI Taxonomy" id="2268576"/>
    <lineage>
        <taxon>Bacteria</taxon>
        <taxon>Pseudomonadati</taxon>
        <taxon>Pseudomonadota</taxon>
        <taxon>Alphaproteobacteria</taxon>
        <taxon>Sphingomonadales</taxon>
        <taxon>Erythrobacteraceae</taxon>
        <taxon>Pelagerythrobacter</taxon>
    </lineage>
</organism>
<dbReference type="GO" id="GO:0006400">
    <property type="term" value="P:tRNA modification"/>
    <property type="evidence" value="ECO:0007669"/>
    <property type="project" value="TreeGrafter"/>
</dbReference>
<evidence type="ECO:0000256" key="9">
    <source>
        <dbReference type="ARBA" id="ARBA00049563"/>
    </source>
</evidence>
<comment type="cofactor">
    <cofactor evidence="1 10">
        <name>Mg(2+)</name>
        <dbReference type="ChEBI" id="CHEBI:18420"/>
    </cofactor>
</comment>
<dbReference type="EMBL" id="SDPV01000001">
    <property type="protein sequence ID" value="RXZ66234.1"/>
    <property type="molecule type" value="Genomic_DNA"/>
</dbReference>
<dbReference type="NCBIfam" id="TIGR00174">
    <property type="entry name" value="miaA"/>
    <property type="match status" value="1"/>
</dbReference>
<comment type="caution">
    <text evidence="14">The sequence shown here is derived from an EMBL/GenBank/DDBJ whole genome shotgun (WGS) entry which is preliminary data.</text>
</comment>
<keyword evidence="5 10" id="KW-0819">tRNA processing</keyword>
<evidence type="ECO:0000313" key="15">
    <source>
        <dbReference type="Proteomes" id="UP000293623"/>
    </source>
</evidence>
<keyword evidence="7 10" id="KW-0067">ATP-binding</keyword>
<feature type="binding site" evidence="10">
    <location>
        <begin position="21"/>
        <end position="28"/>
    </location>
    <ligand>
        <name>ATP</name>
        <dbReference type="ChEBI" id="CHEBI:30616"/>
    </ligand>
</feature>
<evidence type="ECO:0000256" key="12">
    <source>
        <dbReference type="RuleBase" id="RU003784"/>
    </source>
</evidence>
<evidence type="ECO:0000256" key="7">
    <source>
        <dbReference type="ARBA" id="ARBA00022840"/>
    </source>
</evidence>
<evidence type="ECO:0000256" key="11">
    <source>
        <dbReference type="RuleBase" id="RU003783"/>
    </source>
</evidence>
<dbReference type="OrthoDB" id="9776390at2"/>
<evidence type="ECO:0000256" key="1">
    <source>
        <dbReference type="ARBA" id="ARBA00001946"/>
    </source>
</evidence>
<dbReference type="PANTHER" id="PTHR11088:SF60">
    <property type="entry name" value="TRNA DIMETHYLALLYLTRANSFERASE"/>
    <property type="match status" value="1"/>
</dbReference>
<evidence type="ECO:0000256" key="2">
    <source>
        <dbReference type="ARBA" id="ARBA00003213"/>
    </source>
</evidence>
<dbReference type="GO" id="GO:0005524">
    <property type="term" value="F:ATP binding"/>
    <property type="evidence" value="ECO:0007669"/>
    <property type="project" value="UniProtKB-UniRule"/>
</dbReference>
<evidence type="ECO:0000256" key="5">
    <source>
        <dbReference type="ARBA" id="ARBA00022694"/>
    </source>
</evidence>
<evidence type="ECO:0000313" key="14">
    <source>
        <dbReference type="EMBL" id="RXZ66234.1"/>
    </source>
</evidence>
<comment type="subunit">
    <text evidence="10">Monomer.</text>
</comment>
<dbReference type="HAMAP" id="MF_00185">
    <property type="entry name" value="IPP_trans"/>
    <property type="match status" value="1"/>
</dbReference>
<accession>A0A4Q2KLP4</accession>